<evidence type="ECO:0000259" key="5">
    <source>
        <dbReference type="SMART" id="SM00226"/>
    </source>
</evidence>
<dbReference type="InterPro" id="IPR036196">
    <property type="entry name" value="Ptyr_pPase_sf"/>
</dbReference>
<dbReference type="Gene3D" id="3.40.50.2300">
    <property type="match status" value="1"/>
</dbReference>
<evidence type="ECO:0000313" key="7">
    <source>
        <dbReference type="Proteomes" id="UP001235344"/>
    </source>
</evidence>
<reference evidence="6 7" key="1">
    <citation type="submission" date="2023-08" db="EMBL/GenBank/DDBJ databases">
        <title>Transcriptome Analysis of Halomonas alkalicola CICC 11012s to Identify the Genes Involved in Alkaline Tolerances.</title>
        <authorList>
            <person name="Zhai L."/>
        </authorList>
    </citation>
    <scope>NUCLEOTIDE SEQUENCE [LARGE SCALE GENOMIC DNA]</scope>
    <source>
        <strain evidence="6 7">CICC 11012s</strain>
    </source>
</reference>
<evidence type="ECO:0000256" key="2">
    <source>
        <dbReference type="ARBA" id="ARBA00013064"/>
    </source>
</evidence>
<feature type="domain" description="Phosphotyrosine protein phosphatase I" evidence="5">
    <location>
        <begin position="2"/>
        <end position="150"/>
    </location>
</feature>
<dbReference type="Proteomes" id="UP001235344">
    <property type="component" value="Chromosome"/>
</dbReference>
<dbReference type="Pfam" id="PF01451">
    <property type="entry name" value="LMWPc"/>
    <property type="match status" value="1"/>
</dbReference>
<comment type="similarity">
    <text evidence="1">Belongs to the low molecular weight phosphotyrosine protein phosphatase family.</text>
</comment>
<dbReference type="InterPro" id="IPR017867">
    <property type="entry name" value="Tyr_phospatase_low_mol_wt"/>
</dbReference>
<proteinExistence type="inferred from homology"/>
<dbReference type="SMART" id="SM00226">
    <property type="entry name" value="LMWPc"/>
    <property type="match status" value="1"/>
</dbReference>
<dbReference type="RefSeq" id="WP_305502031.1">
    <property type="nucleotide sequence ID" value="NZ_CP131913.1"/>
</dbReference>
<dbReference type="PRINTS" id="PR00719">
    <property type="entry name" value="LMWPTPASE"/>
</dbReference>
<organism evidence="6 7">
    <name type="scientific">Halomonas alkalicola</name>
    <dbReference type="NCBI Taxonomy" id="1930622"/>
    <lineage>
        <taxon>Bacteria</taxon>
        <taxon>Pseudomonadati</taxon>
        <taxon>Pseudomonadota</taxon>
        <taxon>Gammaproteobacteria</taxon>
        <taxon>Oceanospirillales</taxon>
        <taxon>Halomonadaceae</taxon>
        <taxon>Halomonas</taxon>
    </lineage>
</organism>
<keyword evidence="7" id="KW-1185">Reference proteome</keyword>
<evidence type="ECO:0000256" key="1">
    <source>
        <dbReference type="ARBA" id="ARBA00011063"/>
    </source>
</evidence>
<dbReference type="PANTHER" id="PTHR11717:SF7">
    <property type="entry name" value="LOW MOLECULAR WEIGHT PHOSPHOTYROSINE PROTEIN PHOSPHATASE"/>
    <property type="match status" value="1"/>
</dbReference>
<dbReference type="GO" id="GO:0004725">
    <property type="term" value="F:protein tyrosine phosphatase activity"/>
    <property type="evidence" value="ECO:0007669"/>
    <property type="project" value="UniProtKB-EC"/>
</dbReference>
<dbReference type="EMBL" id="CP131913">
    <property type="protein sequence ID" value="WLI74062.1"/>
    <property type="molecule type" value="Genomic_DNA"/>
</dbReference>
<dbReference type="EC" id="3.1.3.48" evidence="2"/>
<dbReference type="CDD" id="cd16343">
    <property type="entry name" value="LMWPTP"/>
    <property type="match status" value="1"/>
</dbReference>
<dbReference type="InterPro" id="IPR023485">
    <property type="entry name" value="Ptyr_pPase"/>
</dbReference>
<evidence type="ECO:0000256" key="4">
    <source>
        <dbReference type="ARBA" id="ARBA00022912"/>
    </source>
</evidence>
<dbReference type="SUPFAM" id="SSF52788">
    <property type="entry name" value="Phosphotyrosine protein phosphatases I"/>
    <property type="match status" value="1"/>
</dbReference>
<gene>
    <name evidence="6" type="ORF">B6N23_03810</name>
</gene>
<name>A0ABY9H6E3_9GAMM</name>
<sequence length="159" mass="17632">MRRVLFVCLGNICRSPTAEGVFRRLLDERGLAHRVEVDSCGIAGWHEGKAPDPRTREAAARRGIDLSTLRARQLDDADFDAFDYLLAMDHDNLAAMRARAPATLDAHLGLFLAFAGMPDRAVPDPYYGGEQGFEEVLDLVEQGARGLLAEIEARLERRP</sequence>
<protein>
    <recommendedName>
        <fullName evidence="2">protein-tyrosine-phosphatase</fullName>
        <ecNumber evidence="2">3.1.3.48</ecNumber>
    </recommendedName>
</protein>
<dbReference type="InterPro" id="IPR050438">
    <property type="entry name" value="LMW_PTPase"/>
</dbReference>
<accession>A0ABY9H6E3</accession>
<evidence type="ECO:0000256" key="3">
    <source>
        <dbReference type="ARBA" id="ARBA00022801"/>
    </source>
</evidence>
<dbReference type="PANTHER" id="PTHR11717">
    <property type="entry name" value="LOW MOLECULAR WEIGHT PROTEIN TYROSINE PHOSPHATASE"/>
    <property type="match status" value="1"/>
</dbReference>
<evidence type="ECO:0000313" key="6">
    <source>
        <dbReference type="EMBL" id="WLI74062.1"/>
    </source>
</evidence>
<keyword evidence="3 6" id="KW-0378">Hydrolase</keyword>
<keyword evidence="4" id="KW-0904">Protein phosphatase</keyword>